<comment type="caution">
    <text evidence="1">The sequence shown here is derived from an EMBL/GenBank/DDBJ whole genome shotgun (WGS) entry which is preliminary data.</text>
</comment>
<sequence>GKPSVSIYGKQYGDSTQSFGTSDSRSTAVSPTKAHFPSPGKIPPLFFRPYTGSSAATDIYTHRLRRAQQQARPAQETTR</sequence>
<feature type="non-terminal residue" evidence="1">
    <location>
        <position position="1"/>
    </location>
</feature>
<evidence type="ECO:0000313" key="2">
    <source>
        <dbReference type="Proteomes" id="UP000805193"/>
    </source>
</evidence>
<gene>
    <name evidence="1" type="ORF">HPB47_000190</name>
</gene>
<dbReference type="EMBL" id="JABSTQ010010022">
    <property type="protein sequence ID" value="KAG0424058.1"/>
    <property type="molecule type" value="Genomic_DNA"/>
</dbReference>
<proteinExistence type="predicted"/>
<keyword evidence="2" id="KW-1185">Reference proteome</keyword>
<organism evidence="1 2">
    <name type="scientific">Ixodes persulcatus</name>
    <name type="common">Taiga tick</name>
    <dbReference type="NCBI Taxonomy" id="34615"/>
    <lineage>
        <taxon>Eukaryota</taxon>
        <taxon>Metazoa</taxon>
        <taxon>Ecdysozoa</taxon>
        <taxon>Arthropoda</taxon>
        <taxon>Chelicerata</taxon>
        <taxon>Arachnida</taxon>
        <taxon>Acari</taxon>
        <taxon>Parasitiformes</taxon>
        <taxon>Ixodida</taxon>
        <taxon>Ixodoidea</taxon>
        <taxon>Ixodidae</taxon>
        <taxon>Ixodinae</taxon>
        <taxon>Ixodes</taxon>
    </lineage>
</organism>
<reference evidence="1 2" key="1">
    <citation type="journal article" date="2020" name="Cell">
        <title>Large-Scale Comparative Analyses of Tick Genomes Elucidate Their Genetic Diversity and Vector Capacities.</title>
        <authorList>
            <consortium name="Tick Genome and Microbiome Consortium (TIGMIC)"/>
            <person name="Jia N."/>
            <person name="Wang J."/>
            <person name="Shi W."/>
            <person name="Du L."/>
            <person name="Sun Y."/>
            <person name="Zhan W."/>
            <person name="Jiang J.F."/>
            <person name="Wang Q."/>
            <person name="Zhang B."/>
            <person name="Ji P."/>
            <person name="Bell-Sakyi L."/>
            <person name="Cui X.M."/>
            <person name="Yuan T.T."/>
            <person name="Jiang B.G."/>
            <person name="Yang W.F."/>
            <person name="Lam T.T."/>
            <person name="Chang Q.C."/>
            <person name="Ding S.J."/>
            <person name="Wang X.J."/>
            <person name="Zhu J.G."/>
            <person name="Ruan X.D."/>
            <person name="Zhao L."/>
            <person name="Wei J.T."/>
            <person name="Ye R.Z."/>
            <person name="Que T.C."/>
            <person name="Du C.H."/>
            <person name="Zhou Y.H."/>
            <person name="Cheng J.X."/>
            <person name="Dai P.F."/>
            <person name="Guo W.B."/>
            <person name="Han X.H."/>
            <person name="Huang E.J."/>
            <person name="Li L.F."/>
            <person name="Wei W."/>
            <person name="Gao Y.C."/>
            <person name="Liu J.Z."/>
            <person name="Shao H.Z."/>
            <person name="Wang X."/>
            <person name="Wang C.C."/>
            <person name="Yang T.C."/>
            <person name="Huo Q.B."/>
            <person name="Li W."/>
            <person name="Chen H.Y."/>
            <person name="Chen S.E."/>
            <person name="Zhou L.G."/>
            <person name="Ni X.B."/>
            <person name="Tian J.H."/>
            <person name="Sheng Y."/>
            <person name="Liu T."/>
            <person name="Pan Y.S."/>
            <person name="Xia L.Y."/>
            <person name="Li J."/>
            <person name="Zhao F."/>
            <person name="Cao W.C."/>
        </authorList>
    </citation>
    <scope>NUCLEOTIDE SEQUENCE [LARGE SCALE GENOMIC DNA]</scope>
    <source>
        <strain evidence="1">Iper-2018</strain>
    </source>
</reference>
<protein>
    <submittedName>
        <fullName evidence="1">Uncharacterized protein</fullName>
    </submittedName>
</protein>
<accession>A0AC60PST5</accession>
<dbReference type="Proteomes" id="UP000805193">
    <property type="component" value="Unassembled WGS sequence"/>
</dbReference>
<name>A0AC60PST5_IXOPE</name>
<evidence type="ECO:0000313" key="1">
    <source>
        <dbReference type="EMBL" id="KAG0424058.1"/>
    </source>
</evidence>